<dbReference type="PANTHER" id="PTHR11552:SF201">
    <property type="entry name" value="GLUCOSE-METHANOL-CHOLINE OXIDOREDUCTASE N-TERMINAL DOMAIN-CONTAINING PROTEIN"/>
    <property type="match status" value="1"/>
</dbReference>
<feature type="domain" description="Glucose-methanol-choline oxidoreductase N-terminal" evidence="9">
    <location>
        <begin position="290"/>
        <end position="304"/>
    </location>
</feature>
<protein>
    <submittedName>
        <fullName evidence="10">Alcohol oxidase</fullName>
    </submittedName>
</protein>
<dbReference type="Gene3D" id="3.30.560.10">
    <property type="entry name" value="Glucose Oxidase, domain 3"/>
    <property type="match status" value="1"/>
</dbReference>
<accession>A0A9Q5HQ53</accession>
<dbReference type="Pfam" id="PF05199">
    <property type="entry name" value="GMC_oxred_C"/>
    <property type="match status" value="1"/>
</dbReference>
<evidence type="ECO:0000313" key="11">
    <source>
        <dbReference type="Proteomes" id="UP000757232"/>
    </source>
</evidence>
<dbReference type="SUPFAM" id="SSF54373">
    <property type="entry name" value="FAD-linked reductases, C-terminal domain"/>
    <property type="match status" value="1"/>
</dbReference>
<keyword evidence="11" id="KW-1185">Reference proteome</keyword>
<dbReference type="Pfam" id="PF00732">
    <property type="entry name" value="GMC_oxred_N"/>
    <property type="match status" value="1"/>
</dbReference>
<keyword evidence="6" id="KW-0560">Oxidoreductase</keyword>
<keyword evidence="4" id="KW-0732">Signal</keyword>
<dbReference type="EMBL" id="LNZH02000217">
    <property type="protein sequence ID" value="OCB83900.1"/>
    <property type="molecule type" value="Genomic_DNA"/>
</dbReference>
<evidence type="ECO:0000313" key="10">
    <source>
        <dbReference type="EMBL" id="OCB83900.1"/>
    </source>
</evidence>
<proteinExistence type="inferred from homology"/>
<comment type="similarity">
    <text evidence="2">Belongs to the GMC oxidoreductase family.</text>
</comment>
<dbReference type="InterPro" id="IPR000172">
    <property type="entry name" value="GMC_OxRdtase_N"/>
</dbReference>
<dbReference type="PROSITE" id="PS00624">
    <property type="entry name" value="GMC_OXRED_2"/>
    <property type="match status" value="1"/>
</dbReference>
<keyword evidence="3" id="KW-0285">Flavoprotein</keyword>
<organism evidence="10 11">
    <name type="scientific">Sanghuangporus baumii</name>
    <name type="common">Phellinus baumii</name>
    <dbReference type="NCBI Taxonomy" id="108892"/>
    <lineage>
        <taxon>Eukaryota</taxon>
        <taxon>Fungi</taxon>
        <taxon>Dikarya</taxon>
        <taxon>Basidiomycota</taxon>
        <taxon>Agaricomycotina</taxon>
        <taxon>Agaricomycetes</taxon>
        <taxon>Hymenochaetales</taxon>
        <taxon>Hymenochaetaceae</taxon>
        <taxon>Sanghuangporus</taxon>
    </lineage>
</organism>
<dbReference type="PANTHER" id="PTHR11552">
    <property type="entry name" value="GLUCOSE-METHANOL-CHOLINE GMC OXIDOREDUCTASE"/>
    <property type="match status" value="1"/>
</dbReference>
<dbReference type="AlphaFoldDB" id="A0A9Q5HQ53"/>
<evidence type="ECO:0000256" key="3">
    <source>
        <dbReference type="ARBA" id="ARBA00022630"/>
    </source>
</evidence>
<feature type="active site" description="Proton acceptor" evidence="7">
    <location>
        <position position="594"/>
    </location>
</feature>
<comment type="cofactor">
    <cofactor evidence="1 8">
        <name>FAD</name>
        <dbReference type="ChEBI" id="CHEBI:57692"/>
    </cofactor>
</comment>
<dbReference type="PIRSF" id="PIRSF000137">
    <property type="entry name" value="Alcohol_oxidase"/>
    <property type="match status" value="1"/>
</dbReference>
<evidence type="ECO:0000256" key="8">
    <source>
        <dbReference type="PIRSR" id="PIRSR000137-2"/>
    </source>
</evidence>
<feature type="binding site" evidence="8">
    <location>
        <position position="249"/>
    </location>
    <ligand>
        <name>FAD</name>
        <dbReference type="ChEBI" id="CHEBI:57692"/>
    </ligand>
</feature>
<evidence type="ECO:0000259" key="9">
    <source>
        <dbReference type="PROSITE" id="PS00624"/>
    </source>
</evidence>
<comment type="caution">
    <text evidence="10">The sequence shown here is derived from an EMBL/GenBank/DDBJ whole genome shotgun (WGS) entry which is preliminary data.</text>
</comment>
<evidence type="ECO:0000256" key="4">
    <source>
        <dbReference type="ARBA" id="ARBA00022729"/>
    </source>
</evidence>
<dbReference type="Proteomes" id="UP000757232">
    <property type="component" value="Unassembled WGS sequence"/>
</dbReference>
<evidence type="ECO:0000256" key="1">
    <source>
        <dbReference type="ARBA" id="ARBA00001974"/>
    </source>
</evidence>
<gene>
    <name evidence="10" type="ORF">A7U60_g9106</name>
</gene>
<dbReference type="Gene3D" id="3.50.50.60">
    <property type="entry name" value="FAD/NAD(P)-binding domain"/>
    <property type="match status" value="1"/>
</dbReference>
<dbReference type="InterPro" id="IPR012132">
    <property type="entry name" value="GMC_OxRdtase"/>
</dbReference>
<reference evidence="10" key="1">
    <citation type="submission" date="2016-06" db="EMBL/GenBank/DDBJ databases">
        <title>Draft Genome sequence of the fungus Inonotus baumii.</title>
        <authorList>
            <person name="Zhu H."/>
            <person name="Lin W."/>
        </authorList>
    </citation>
    <scope>NUCLEOTIDE SEQUENCE</scope>
    <source>
        <strain evidence="10">821</strain>
    </source>
</reference>
<evidence type="ECO:0000256" key="7">
    <source>
        <dbReference type="PIRSR" id="PIRSR000137-1"/>
    </source>
</evidence>
<keyword evidence="5 8" id="KW-0274">FAD</keyword>
<evidence type="ECO:0000256" key="2">
    <source>
        <dbReference type="ARBA" id="ARBA00010790"/>
    </source>
</evidence>
<feature type="active site" description="Proton donor" evidence="7">
    <location>
        <position position="551"/>
    </location>
</feature>
<evidence type="ECO:0000256" key="6">
    <source>
        <dbReference type="ARBA" id="ARBA00023002"/>
    </source>
</evidence>
<sequence length="617" mass="67385">MPFVDVSTAESIEHDYIIVGGGTAGLALASRLTENPMISVLVVEAGSYHDSVPEIDVPGMIGHAVGNPIYDWSFVTVPQKHANNKVVDQPRGKGLGGSSLLNYMGMFHPSKAECDALEGLGNEGWNWESLLHYMKKVCETTVPDTMLSVGDAKRYAAIQHADTKLYGTEGPVIKSLPREWTDAHARLFDSADNLGIPRNPETGTGTNVGSISAFCSIDPRTSTRSYAVTAYLQPNIHRNNFRVLSAAQVTRVILVRRNDALQKAVGVEVVKDGLTSCIKRIRRDVILSAGSLQTPHILELSGIGNPELLARHGISCVVNLPGVGENLQDHISVATIAEIDNDDETFDVMKEPAFIKKHEDLYKQQRGHFSFIPIPAYIFLSAKQLGPTEAISFWEDHCRSKFAESASASSPSLRAGLEKQYKFQQTFMEDETQAQAEILQFIGHSVVPNSVPAEGKKYTRLACALMHPLSRGSVHIASADPLVSPEIDPNYLSNEADLDLLACIVRLALRLYKTPPLSEIVKSLVLPPIEALKDDNTLKEYIRDQFISVYHPVGTASMLPRADGGVVDSELRVYGTSNLRIVDLSIVPLELSCHTQSVAYAVGEKAADMLKSESFAE</sequence>
<dbReference type="InterPro" id="IPR036188">
    <property type="entry name" value="FAD/NAD-bd_sf"/>
</dbReference>
<evidence type="ECO:0000256" key="5">
    <source>
        <dbReference type="ARBA" id="ARBA00022827"/>
    </source>
</evidence>
<dbReference type="SUPFAM" id="SSF51905">
    <property type="entry name" value="FAD/NAD(P)-binding domain"/>
    <property type="match status" value="1"/>
</dbReference>
<dbReference type="InterPro" id="IPR007867">
    <property type="entry name" value="GMC_OxRtase_C"/>
</dbReference>
<dbReference type="GO" id="GO:0016614">
    <property type="term" value="F:oxidoreductase activity, acting on CH-OH group of donors"/>
    <property type="evidence" value="ECO:0007669"/>
    <property type="project" value="InterPro"/>
</dbReference>
<dbReference type="OrthoDB" id="269227at2759"/>
<dbReference type="GO" id="GO:0050660">
    <property type="term" value="F:flavin adenine dinucleotide binding"/>
    <property type="evidence" value="ECO:0007669"/>
    <property type="project" value="InterPro"/>
</dbReference>
<name>A0A9Q5HQ53_SANBA</name>